<dbReference type="InterPro" id="IPR038461">
    <property type="entry name" value="Schlafen_AlbA_2_dom_sf"/>
</dbReference>
<dbReference type="EMBL" id="NAFL01000251">
    <property type="protein sequence ID" value="OSJ32143.1"/>
    <property type="molecule type" value="Genomic_DNA"/>
</dbReference>
<dbReference type="Proteomes" id="UP000193335">
    <property type="component" value="Unassembled WGS sequence"/>
</dbReference>
<feature type="domain" description="Schlafen AlbA-2" evidence="1">
    <location>
        <begin position="107"/>
        <end position="233"/>
    </location>
</feature>
<comment type="caution">
    <text evidence="2">The sequence shown here is derived from an EMBL/GenBank/DDBJ whole genome shotgun (WGS) entry which is preliminary data.</text>
</comment>
<organism evidence="2 3">
    <name type="scientific">Bradyrhizobium japonicum</name>
    <dbReference type="NCBI Taxonomy" id="375"/>
    <lineage>
        <taxon>Bacteria</taxon>
        <taxon>Pseudomonadati</taxon>
        <taxon>Pseudomonadota</taxon>
        <taxon>Alphaproteobacteria</taxon>
        <taxon>Hyphomicrobiales</taxon>
        <taxon>Nitrobacteraceae</taxon>
        <taxon>Bradyrhizobium</taxon>
    </lineage>
</organism>
<sequence length="504" mass="55891">MAKQRNLADAEIGIVKAMLRKGWRNDVIHFYFNKPDRLISPGRITQIKKGKYGASVEEALPEDLEAFLSAWQDPEAKVPPAPSPVDLRILRSMFVREAGTWRLAGGETDRTECKAGFRLQPEDRFSKALRAIAGLANNKGGYLLFGVTDATFQAGGLADDVFTKSDISLLNRILVGALDPVPHVTKGLIELGGMQVGVLYVEKHDHGPVIAIKNVGQDVKEGGIYFRYVGETRLIKAGELRQIIAAREQRAVAEFSARMNRVAIGKEATIDLDSGEVAGTSGKFLIDKSLLSSIQFVREGEFDEKKGAPALRLIGDVEPVSEVERERTKVIRENVTPDAVVRNFLRNEKVAEPVQYIHFQAHAQRKWFPVWFYVDQAGWTAAEVAEDLRKQVATYPSSRNALVDRLLGKDSAFRQSTGKAEALRVKLARGEIKAPADIDADVIFAAAVQALPTTMKPKDLESIRKILLECLDRAQDSEPRSSNRRGAIYRAACRLDELLYAKKK</sequence>
<evidence type="ECO:0000313" key="2">
    <source>
        <dbReference type="EMBL" id="OSJ32143.1"/>
    </source>
</evidence>
<gene>
    <name evidence="2" type="ORF">BSZ19_20105</name>
</gene>
<dbReference type="Pfam" id="PF04326">
    <property type="entry name" value="SLFN_AlbA_2"/>
    <property type="match status" value="1"/>
</dbReference>
<dbReference type="AlphaFoldDB" id="A0A1Y2JPH1"/>
<accession>A0A1Y2JPH1</accession>
<proteinExistence type="predicted"/>
<dbReference type="Gene3D" id="3.30.950.30">
    <property type="entry name" value="Schlafen, AAA domain"/>
    <property type="match status" value="1"/>
</dbReference>
<evidence type="ECO:0000259" key="1">
    <source>
        <dbReference type="Pfam" id="PF04326"/>
    </source>
</evidence>
<dbReference type="InterPro" id="IPR007421">
    <property type="entry name" value="Schlafen_AlbA_2_dom"/>
</dbReference>
<name>A0A1Y2JPH1_BRAJP</name>
<dbReference type="RefSeq" id="WP_085401389.1">
    <property type="nucleotide sequence ID" value="NZ_NAFL01000251.1"/>
</dbReference>
<evidence type="ECO:0000313" key="3">
    <source>
        <dbReference type="Proteomes" id="UP000193335"/>
    </source>
</evidence>
<protein>
    <recommendedName>
        <fullName evidence="1">Schlafen AlbA-2 domain-containing protein</fullName>
    </recommendedName>
</protein>
<reference evidence="2 3" key="1">
    <citation type="submission" date="2017-03" db="EMBL/GenBank/DDBJ databases">
        <title>Whole genome sequences of fourteen strains of Bradyrhizobium canariense and one strain of Bradyrhizobium japonicum isolated from Lupinus (Papilionoideae: Genisteae) species in Algeria.</title>
        <authorList>
            <person name="Crovadore J."/>
            <person name="Chekireb D."/>
            <person name="Brachmann A."/>
            <person name="Chablais R."/>
            <person name="Cochard B."/>
            <person name="Lefort F."/>
        </authorList>
    </citation>
    <scope>NUCLEOTIDE SEQUENCE [LARGE SCALE GENOMIC DNA]</scope>
    <source>
        <strain evidence="2 3">UBMA197</strain>
    </source>
</reference>